<reference evidence="1" key="6">
    <citation type="submission" date="2004-03" db="EMBL/GenBank/DDBJ databases">
        <authorList>
            <person name="Arakawa T."/>
            <person name="Carninci P."/>
            <person name="Fukuda S."/>
            <person name="Hashizume W."/>
            <person name="Hayashida K."/>
            <person name="Hori F."/>
            <person name="Iida J."/>
            <person name="Imamura K."/>
            <person name="Imotani K."/>
            <person name="Itoh M."/>
            <person name="Kanagawa S."/>
            <person name="Kawai J."/>
            <person name="Kojima M."/>
            <person name="Konno H."/>
            <person name="Murata M."/>
            <person name="Nakamura M."/>
            <person name="Ninomiya N."/>
            <person name="Nishiyori H."/>
            <person name="Nomura K."/>
            <person name="Ohno M."/>
            <person name="Sakazume N."/>
            <person name="Sano H."/>
            <person name="Sasaki D."/>
            <person name="Shibata K."/>
            <person name="Shiraki T."/>
            <person name="Tagami M."/>
            <person name="Tagami Y."/>
            <person name="Waki K."/>
            <person name="Watahiki A."/>
            <person name="Muramatsu M."/>
            <person name="Hayashizaki Y."/>
        </authorList>
    </citation>
    <scope>NUCLEOTIDE SEQUENCE</scope>
    <source>
        <strain evidence="1">C57BL/6J</strain>
        <tissue evidence="1">Head</tissue>
    </source>
</reference>
<accession>Q3V225</accession>
<name>Q3V225_MOUSE</name>
<dbReference type="AGR" id="MGI:3642414"/>
<organism evidence="1">
    <name type="scientific">Mus musculus</name>
    <name type="common">Mouse</name>
    <dbReference type="NCBI Taxonomy" id="10090"/>
    <lineage>
        <taxon>Eukaryota</taxon>
        <taxon>Metazoa</taxon>
        <taxon>Chordata</taxon>
        <taxon>Craniata</taxon>
        <taxon>Vertebrata</taxon>
        <taxon>Euteleostomi</taxon>
        <taxon>Mammalia</taxon>
        <taxon>Eutheria</taxon>
        <taxon>Euarchontoglires</taxon>
        <taxon>Glires</taxon>
        <taxon>Rodentia</taxon>
        <taxon>Myomorpha</taxon>
        <taxon>Muroidea</taxon>
        <taxon>Muridae</taxon>
        <taxon>Murinae</taxon>
        <taxon>Mus</taxon>
        <taxon>Mus</taxon>
    </lineage>
</organism>
<feature type="non-terminal residue" evidence="1">
    <location>
        <position position="1"/>
    </location>
</feature>
<reference evidence="1" key="5">
    <citation type="journal article" date="2002" name="Nature">
        <title>Analysis of the mouse transcriptome based on functional annotation of 60,770 full-length cDNAs.</title>
        <authorList>
            <consortium name="The FANTOM Consortium and the RIKEN Genome Exploration Research Group Phase I and II Team"/>
        </authorList>
    </citation>
    <scope>NUCLEOTIDE SEQUENCE</scope>
    <source>
        <strain evidence="1">C57BL/6J</strain>
        <tissue evidence="1">Head</tissue>
    </source>
</reference>
<reference evidence="1" key="4">
    <citation type="journal article" date="2001" name="Nature">
        <title>Functional annotation of a full-length mouse cDNA collection.</title>
        <authorList>
            <consortium name="The RIKEN Genome Exploration Research Group Phase II Team and the FANTOM Consortium"/>
        </authorList>
    </citation>
    <scope>NUCLEOTIDE SEQUENCE</scope>
    <source>
        <strain evidence="1">C57BL/6J</strain>
        <tissue evidence="1">Head</tissue>
    </source>
</reference>
<protein>
    <submittedName>
        <fullName evidence="1">Uncharacterized protein</fullName>
    </submittedName>
</protein>
<evidence type="ECO:0000313" key="2">
    <source>
        <dbReference type="MGI" id="MGI:3642414"/>
    </source>
</evidence>
<reference evidence="1" key="8">
    <citation type="journal article" date="2005" name="Science">
        <title>Antisense Transcription in the Mammalian Transcriptome.</title>
        <authorList>
            <consortium name="RIKEN Genome Exploration Research Group and Genome Science Group (Genome Network Project Core Group) and the FANTOM Consortium"/>
        </authorList>
    </citation>
    <scope>NUCLEOTIDE SEQUENCE</scope>
    <source>
        <strain evidence="1">C57BL/6J</strain>
        <tissue evidence="1">Head</tissue>
    </source>
</reference>
<evidence type="ECO:0000313" key="1">
    <source>
        <dbReference type="EMBL" id="BAE20974.1"/>
    </source>
</evidence>
<reference evidence="1" key="7">
    <citation type="journal article" date="2005" name="Science">
        <title>The Transcriptional Landscape of the Mammalian Genome.</title>
        <authorList>
            <consortium name="The FANTOM Consortium"/>
            <consortium name="Riken Genome Exploration Research Group and Genome Science Group (Genome Network Project Core Group)"/>
        </authorList>
    </citation>
    <scope>NUCLEOTIDE SEQUENCE</scope>
    <source>
        <strain evidence="1">C57BL/6J</strain>
        <tissue evidence="1">Head</tissue>
    </source>
</reference>
<sequence>TGAPSAPFVQSNWHCLHLSFSDCALPPFQGFLNFTHCLWGNAGVVGRAGNVHGEGPFPPLLDTAAVSDLSRCDHVLMAEKAPARKGKVKKPAYLGRTGYCVLKTCFPLVVCLKNVFADNLRELALQRHSPRV</sequence>
<reference evidence="1" key="1">
    <citation type="journal article" date="1999" name="Methods Enzymol.">
        <title>High-efficiency full-length cDNA cloning.</title>
        <authorList>
            <person name="Carninci P."/>
            <person name="Hayashizaki Y."/>
        </authorList>
    </citation>
    <scope>NUCLEOTIDE SEQUENCE</scope>
    <source>
        <strain evidence="1">C57BL/6J</strain>
        <tissue evidence="1">Head</tissue>
    </source>
</reference>
<reference evidence="1" key="2">
    <citation type="journal article" date="2000" name="Genome Res.">
        <title>Normalization and subtraction of cap-trapper-selected cDNAs to prepare full-length cDNA libraries for rapid discovery of new genes.</title>
        <authorList>
            <person name="Carninci P."/>
            <person name="Shibata Y."/>
            <person name="Hayatsu N."/>
            <person name="Sugahara Y."/>
            <person name="Shibata K."/>
            <person name="Itoh M."/>
            <person name="Konno H."/>
            <person name="Okazaki Y."/>
            <person name="Muramatsu M."/>
            <person name="Hayashizaki Y."/>
        </authorList>
    </citation>
    <scope>NUCLEOTIDE SEQUENCE</scope>
    <source>
        <strain evidence="1">C57BL/6J</strain>
        <tissue evidence="1">Head</tissue>
    </source>
</reference>
<dbReference type="EMBL" id="AK132080">
    <property type="protein sequence ID" value="BAE20974.1"/>
    <property type="molecule type" value="mRNA"/>
</dbReference>
<reference evidence="1" key="3">
    <citation type="journal article" date="2000" name="Genome Res.">
        <title>RIKEN integrated sequence analysis (RISA) system--384-format sequencing pipeline with 384 multicapillary sequencer.</title>
        <authorList>
            <person name="Shibata K."/>
            <person name="Itoh M."/>
            <person name="Aizawa K."/>
            <person name="Nagaoka S."/>
            <person name="Sasaki N."/>
            <person name="Carninci P."/>
            <person name="Konno H."/>
            <person name="Akiyama J."/>
            <person name="Nishi K."/>
            <person name="Kitsunai T."/>
            <person name="Tashiro H."/>
            <person name="Itoh M."/>
            <person name="Sumi N."/>
            <person name="Ishii Y."/>
            <person name="Nakamura S."/>
            <person name="Hazama M."/>
            <person name="Nishine T."/>
            <person name="Harada A."/>
            <person name="Yamamoto R."/>
            <person name="Matsumoto H."/>
            <person name="Sakaguchi S."/>
            <person name="Ikegami T."/>
            <person name="Kashiwagi K."/>
            <person name="Fujiwake S."/>
            <person name="Inoue K."/>
            <person name="Togawa Y."/>
            <person name="Izawa M."/>
            <person name="Ohara E."/>
            <person name="Watahiki M."/>
            <person name="Yoneda Y."/>
            <person name="Ishikawa T."/>
            <person name="Ozawa K."/>
            <person name="Tanaka T."/>
            <person name="Matsuura S."/>
            <person name="Kawai J."/>
            <person name="Okazaki Y."/>
            <person name="Muramatsu M."/>
            <person name="Inoue Y."/>
            <person name="Kira A."/>
            <person name="Hayashizaki Y."/>
        </authorList>
    </citation>
    <scope>NUCLEOTIDE SEQUENCE</scope>
    <source>
        <strain evidence="1">C57BL/6J</strain>
        <tissue evidence="1">Head</tissue>
    </source>
</reference>
<proteinExistence type="evidence at transcript level"/>
<dbReference type="MGI" id="MGI:3642414">
    <property type="gene designation" value="3010085J16Rik"/>
</dbReference>
<dbReference type="AlphaFoldDB" id="Q3V225"/>
<gene>
    <name evidence="2" type="primary">3010085J16Rik</name>
</gene>